<evidence type="ECO:0000256" key="1">
    <source>
        <dbReference type="ARBA" id="ARBA00007964"/>
    </source>
</evidence>
<keyword evidence="6" id="KW-1185">Reference proteome</keyword>
<organism evidence="5">
    <name type="scientific">Tolypothrix bouteillei VB521301</name>
    <dbReference type="NCBI Taxonomy" id="1479485"/>
    <lineage>
        <taxon>Bacteria</taxon>
        <taxon>Bacillati</taxon>
        <taxon>Cyanobacteriota</taxon>
        <taxon>Cyanophyceae</taxon>
        <taxon>Nostocales</taxon>
        <taxon>Tolypothrichaceae</taxon>
        <taxon>Tolypothrix</taxon>
    </lineage>
</organism>
<dbReference type="Pfam" id="PF20463">
    <property type="entry name" value="PDH_C"/>
    <property type="match status" value="1"/>
</dbReference>
<dbReference type="FunFam" id="3.40.50.720:FF:000208">
    <property type="entry name" value="Prephenate dehydrogenase"/>
    <property type="match status" value="1"/>
</dbReference>
<dbReference type="GO" id="GO:0004665">
    <property type="term" value="F:prephenate dehydrogenase (NADP+) activity"/>
    <property type="evidence" value="ECO:0007669"/>
    <property type="project" value="InterPro"/>
</dbReference>
<dbReference type="Proteomes" id="UP000029738">
    <property type="component" value="Unassembled WGS sequence"/>
</dbReference>
<protein>
    <submittedName>
        <fullName evidence="4 5">Arogenate dehydrogenase</fullName>
    </submittedName>
</protein>
<accession>A0A0C1R3Y2</accession>
<reference evidence="5" key="1">
    <citation type="journal article" date="2015" name="Genome Announc.">
        <title>Draft Genome Sequence of Tolypothrix boutellei Strain VB521301.</title>
        <authorList>
            <person name="Chandrababunaidu M.M."/>
            <person name="Singh D."/>
            <person name="Sen D."/>
            <person name="Bhan S."/>
            <person name="Das S."/>
            <person name="Gupta A."/>
            <person name="Adhikary S.P."/>
            <person name="Tripathy S."/>
        </authorList>
    </citation>
    <scope>NUCLEOTIDE SEQUENCE</scope>
    <source>
        <strain evidence="5">VB521301</strain>
    </source>
</reference>
<dbReference type="EMBL" id="JHEG02000037">
    <property type="protein sequence ID" value="KIE12244.1"/>
    <property type="molecule type" value="Genomic_DNA"/>
</dbReference>
<evidence type="ECO:0000256" key="2">
    <source>
        <dbReference type="ARBA" id="ARBA00023002"/>
    </source>
</evidence>
<dbReference type="NCBIfam" id="NF005650">
    <property type="entry name" value="PRK07417.1"/>
    <property type="match status" value="1"/>
</dbReference>
<dbReference type="EMBL" id="JHEG04000001">
    <property type="protein sequence ID" value="KAF3890438.1"/>
    <property type="molecule type" value="Genomic_DNA"/>
</dbReference>
<dbReference type="GO" id="GO:0006571">
    <property type="term" value="P:tyrosine biosynthetic process"/>
    <property type="evidence" value="ECO:0007669"/>
    <property type="project" value="InterPro"/>
</dbReference>
<dbReference type="AlphaFoldDB" id="A0A0C1R3Y2"/>
<dbReference type="PANTHER" id="PTHR21363">
    <property type="entry name" value="PREPHENATE DEHYDROGENASE"/>
    <property type="match status" value="1"/>
</dbReference>
<dbReference type="OrthoDB" id="9802008at2"/>
<evidence type="ECO:0000313" key="6">
    <source>
        <dbReference type="Proteomes" id="UP000029738"/>
    </source>
</evidence>
<evidence type="ECO:0000313" key="5">
    <source>
        <dbReference type="EMBL" id="KIE12244.1"/>
    </source>
</evidence>
<name>A0A0C1R3Y2_9CYAN</name>
<dbReference type="Gene3D" id="1.10.3660.10">
    <property type="entry name" value="6-phosphogluconate dehydrogenase C-terminal like domain"/>
    <property type="match status" value="1"/>
</dbReference>
<evidence type="ECO:0000259" key="3">
    <source>
        <dbReference type="PROSITE" id="PS51176"/>
    </source>
</evidence>
<dbReference type="GO" id="GO:0008977">
    <property type="term" value="F:prephenate dehydrogenase (NAD+) activity"/>
    <property type="evidence" value="ECO:0007669"/>
    <property type="project" value="InterPro"/>
</dbReference>
<dbReference type="PROSITE" id="PS51176">
    <property type="entry name" value="PDH_ADH"/>
    <property type="match status" value="1"/>
</dbReference>
<sequence>MNIGILGLGLIGGSLGLDLRSQGHYVLGVSRRESTCQRAKTLGGVDEASVEISLLSAAEVVFICTPLGLIIPTFEQLIAHLPSNAIVTDVGSVKTPIVEAIAPRWENFVGGHPMAGTAESGIEAALRNLFLDKPYVLTPLETTPPDAISVVEKLVQELGANLYSCSPEEHDRAVSWISHLPVMVSSSLIAACMSEPDAKVLQLAQNLASSGFKDTSRVGGGNPELGLMMAKFNRQQLLRSLSQYRQNLDELIHAIEHENWDFLEQQLQATNQARQKFVD</sequence>
<comment type="similarity">
    <text evidence="1">Belongs to the prephenate/arogenate dehydrogenase family.</text>
</comment>
<feature type="domain" description="Prephenate/arogenate dehydrogenase" evidence="3">
    <location>
        <begin position="1"/>
        <end position="279"/>
    </location>
</feature>
<reference evidence="4" key="2">
    <citation type="submission" date="2019-11" db="EMBL/GenBank/DDBJ databases">
        <title>Improved Assembly of Tolypothrix boutellei genome.</title>
        <authorList>
            <person name="Sarangi A.N."/>
            <person name="Mukherjee M."/>
            <person name="Ghosh S."/>
            <person name="Singh D."/>
            <person name="Das A."/>
            <person name="Kant S."/>
            <person name="Prusty A."/>
            <person name="Tripathy S."/>
        </authorList>
    </citation>
    <scope>NUCLEOTIDE SEQUENCE</scope>
    <source>
        <strain evidence="4">VB521301</strain>
    </source>
</reference>
<dbReference type="InterPro" id="IPR036291">
    <property type="entry name" value="NAD(P)-bd_dom_sf"/>
</dbReference>
<dbReference type="GO" id="GO:0070403">
    <property type="term" value="F:NAD+ binding"/>
    <property type="evidence" value="ECO:0007669"/>
    <property type="project" value="InterPro"/>
</dbReference>
<dbReference type="Pfam" id="PF02153">
    <property type="entry name" value="PDH_N"/>
    <property type="match status" value="1"/>
</dbReference>
<comment type="caution">
    <text evidence="5">The sequence shown here is derived from an EMBL/GenBank/DDBJ whole genome shotgun (WGS) entry which is preliminary data.</text>
</comment>
<keyword evidence="2" id="KW-0560">Oxidoreductase</keyword>
<dbReference type="STRING" id="1479485.DA73_0211800"/>
<proteinExistence type="inferred from homology"/>
<dbReference type="PANTHER" id="PTHR21363:SF0">
    <property type="entry name" value="PREPHENATE DEHYDROGENASE [NADP(+)]"/>
    <property type="match status" value="1"/>
</dbReference>
<evidence type="ECO:0000313" key="4">
    <source>
        <dbReference type="EMBL" id="KAF3890438.1"/>
    </source>
</evidence>
<dbReference type="InterPro" id="IPR046825">
    <property type="entry name" value="PDH_C"/>
</dbReference>
<dbReference type="InterPro" id="IPR008927">
    <property type="entry name" value="6-PGluconate_DH-like_C_sf"/>
</dbReference>
<dbReference type="InterPro" id="IPR003099">
    <property type="entry name" value="Prephen_DH"/>
</dbReference>
<dbReference type="InterPro" id="IPR046826">
    <property type="entry name" value="PDH_N"/>
</dbReference>
<dbReference type="SUPFAM" id="SSF51735">
    <property type="entry name" value="NAD(P)-binding Rossmann-fold domains"/>
    <property type="match status" value="1"/>
</dbReference>
<dbReference type="SUPFAM" id="SSF48179">
    <property type="entry name" value="6-phosphogluconate dehydrogenase C-terminal domain-like"/>
    <property type="match status" value="1"/>
</dbReference>
<dbReference type="RefSeq" id="WP_038073127.1">
    <property type="nucleotide sequence ID" value="NZ_JHEG04000001.1"/>
</dbReference>
<gene>
    <name evidence="5" type="ORF">DA73_0211800</name>
    <name evidence="4" type="ORF">DA73_0400037050</name>
</gene>
<dbReference type="Gene3D" id="3.40.50.720">
    <property type="entry name" value="NAD(P)-binding Rossmann-like Domain"/>
    <property type="match status" value="1"/>
</dbReference>
<dbReference type="InterPro" id="IPR050812">
    <property type="entry name" value="Preph/Arog_dehydrog"/>
</dbReference>